<dbReference type="Proteomes" id="UP001177003">
    <property type="component" value="Chromosome 0"/>
</dbReference>
<gene>
    <name evidence="1" type="ORF">LSALG_LOCUS6164</name>
</gene>
<evidence type="ECO:0000313" key="2">
    <source>
        <dbReference type="Proteomes" id="UP001177003"/>
    </source>
</evidence>
<protein>
    <submittedName>
        <fullName evidence="1">Uncharacterized protein</fullName>
    </submittedName>
</protein>
<dbReference type="EMBL" id="OX465086">
    <property type="protein sequence ID" value="CAI9265568.1"/>
    <property type="molecule type" value="Genomic_DNA"/>
</dbReference>
<name>A0AA35VB16_LACSI</name>
<evidence type="ECO:0000313" key="1">
    <source>
        <dbReference type="EMBL" id="CAI9265568.1"/>
    </source>
</evidence>
<reference evidence="1" key="1">
    <citation type="submission" date="2023-04" db="EMBL/GenBank/DDBJ databases">
        <authorList>
            <person name="Vijverberg K."/>
            <person name="Xiong W."/>
            <person name="Schranz E."/>
        </authorList>
    </citation>
    <scope>NUCLEOTIDE SEQUENCE</scope>
</reference>
<accession>A0AA35VB16</accession>
<keyword evidence="2" id="KW-1185">Reference proteome</keyword>
<organism evidence="1 2">
    <name type="scientific">Lactuca saligna</name>
    <name type="common">Willowleaf lettuce</name>
    <dbReference type="NCBI Taxonomy" id="75948"/>
    <lineage>
        <taxon>Eukaryota</taxon>
        <taxon>Viridiplantae</taxon>
        <taxon>Streptophyta</taxon>
        <taxon>Embryophyta</taxon>
        <taxon>Tracheophyta</taxon>
        <taxon>Spermatophyta</taxon>
        <taxon>Magnoliopsida</taxon>
        <taxon>eudicotyledons</taxon>
        <taxon>Gunneridae</taxon>
        <taxon>Pentapetalae</taxon>
        <taxon>asterids</taxon>
        <taxon>campanulids</taxon>
        <taxon>Asterales</taxon>
        <taxon>Asteraceae</taxon>
        <taxon>Cichorioideae</taxon>
        <taxon>Cichorieae</taxon>
        <taxon>Lactucinae</taxon>
        <taxon>Lactuca</taxon>
    </lineage>
</organism>
<proteinExistence type="predicted"/>
<sequence>MRAGKAGAPCELGQGSTMNIQQRARPFLHDFLKHPLLSFLTPLPHRDFYIKQVLLVPFLTRSLRNETCLMTFISYVWCRILGFRVIIFKELVIQFLSTVRFNWDTRIWSDDLTLSFRLGGVARSCSLLELGKLLEIYSAKDIDHLFLETFLDSCNLSEPREYNYMSVWPLAVREYMVRSVKERNFRSPLHLFMHRLIISTIHHREEQHKVPSDDLFPMWCLLHIDVHLHIPYAISYFLSSSLTLGSRPRSKIYGGHFICHLARSYRVDTYGITHYPLRELDGRI</sequence>
<dbReference type="AlphaFoldDB" id="A0AA35VB16"/>